<gene>
    <name evidence="2" type="ORF">SCLCIDRAFT_193171</name>
</gene>
<dbReference type="EMBL" id="KN822107">
    <property type="protein sequence ID" value="KIM56999.1"/>
    <property type="molecule type" value="Genomic_DNA"/>
</dbReference>
<dbReference type="HOGENOM" id="CLU_1897437_0_0_1"/>
<keyword evidence="3" id="KW-1185">Reference proteome</keyword>
<accession>A0A0C3DL48</accession>
<dbReference type="Proteomes" id="UP000053989">
    <property type="component" value="Unassembled WGS sequence"/>
</dbReference>
<evidence type="ECO:0000313" key="2">
    <source>
        <dbReference type="EMBL" id="KIM56999.1"/>
    </source>
</evidence>
<sequence length="134" mass="15197">MSTSAQALIARCRLPSLPPYHCKNSENWPTVQTHMRPNWQDSLPPFDSSGNVSGIHSVAQSRKSNRRLRHINTNVTTPHRWASHGETQYVSYPALEEVPASERSGSRLDSVQARNELMEVRTVALRWKPAVDHM</sequence>
<dbReference type="AlphaFoldDB" id="A0A0C3DL48"/>
<evidence type="ECO:0000313" key="3">
    <source>
        <dbReference type="Proteomes" id="UP000053989"/>
    </source>
</evidence>
<name>A0A0C3DL48_9AGAM</name>
<feature type="region of interest" description="Disordered" evidence="1">
    <location>
        <begin position="39"/>
        <end position="68"/>
    </location>
</feature>
<feature type="compositionally biased region" description="Polar residues" evidence="1">
    <location>
        <begin position="48"/>
        <end position="62"/>
    </location>
</feature>
<dbReference type="InParanoid" id="A0A0C3DL48"/>
<protein>
    <submittedName>
        <fullName evidence="2">Uncharacterized protein</fullName>
    </submittedName>
</protein>
<organism evidence="2 3">
    <name type="scientific">Scleroderma citrinum Foug A</name>
    <dbReference type="NCBI Taxonomy" id="1036808"/>
    <lineage>
        <taxon>Eukaryota</taxon>
        <taxon>Fungi</taxon>
        <taxon>Dikarya</taxon>
        <taxon>Basidiomycota</taxon>
        <taxon>Agaricomycotina</taxon>
        <taxon>Agaricomycetes</taxon>
        <taxon>Agaricomycetidae</taxon>
        <taxon>Boletales</taxon>
        <taxon>Sclerodermatineae</taxon>
        <taxon>Sclerodermataceae</taxon>
        <taxon>Scleroderma</taxon>
    </lineage>
</organism>
<evidence type="ECO:0000256" key="1">
    <source>
        <dbReference type="SAM" id="MobiDB-lite"/>
    </source>
</evidence>
<reference evidence="2 3" key="1">
    <citation type="submission" date="2014-04" db="EMBL/GenBank/DDBJ databases">
        <authorList>
            <consortium name="DOE Joint Genome Institute"/>
            <person name="Kuo A."/>
            <person name="Kohler A."/>
            <person name="Nagy L.G."/>
            <person name="Floudas D."/>
            <person name="Copeland A."/>
            <person name="Barry K.W."/>
            <person name="Cichocki N."/>
            <person name="Veneault-Fourrey C."/>
            <person name="LaButti K."/>
            <person name="Lindquist E.A."/>
            <person name="Lipzen A."/>
            <person name="Lundell T."/>
            <person name="Morin E."/>
            <person name="Murat C."/>
            <person name="Sun H."/>
            <person name="Tunlid A."/>
            <person name="Henrissat B."/>
            <person name="Grigoriev I.V."/>
            <person name="Hibbett D.S."/>
            <person name="Martin F."/>
            <person name="Nordberg H.P."/>
            <person name="Cantor M.N."/>
            <person name="Hua S.X."/>
        </authorList>
    </citation>
    <scope>NUCLEOTIDE SEQUENCE [LARGE SCALE GENOMIC DNA]</scope>
    <source>
        <strain evidence="2 3">Foug A</strain>
    </source>
</reference>
<proteinExistence type="predicted"/>
<reference evidence="3" key="2">
    <citation type="submission" date="2015-01" db="EMBL/GenBank/DDBJ databases">
        <title>Evolutionary Origins and Diversification of the Mycorrhizal Mutualists.</title>
        <authorList>
            <consortium name="DOE Joint Genome Institute"/>
            <consortium name="Mycorrhizal Genomics Consortium"/>
            <person name="Kohler A."/>
            <person name="Kuo A."/>
            <person name="Nagy L.G."/>
            <person name="Floudas D."/>
            <person name="Copeland A."/>
            <person name="Barry K.W."/>
            <person name="Cichocki N."/>
            <person name="Veneault-Fourrey C."/>
            <person name="LaButti K."/>
            <person name="Lindquist E.A."/>
            <person name="Lipzen A."/>
            <person name="Lundell T."/>
            <person name="Morin E."/>
            <person name="Murat C."/>
            <person name="Riley R."/>
            <person name="Ohm R."/>
            <person name="Sun H."/>
            <person name="Tunlid A."/>
            <person name="Henrissat B."/>
            <person name="Grigoriev I.V."/>
            <person name="Hibbett D.S."/>
            <person name="Martin F."/>
        </authorList>
    </citation>
    <scope>NUCLEOTIDE SEQUENCE [LARGE SCALE GENOMIC DNA]</scope>
    <source>
        <strain evidence="3">Foug A</strain>
    </source>
</reference>